<organism evidence="2 3">
    <name type="scientific">Kitasatospora cheerisanensis KCTC 2395</name>
    <dbReference type="NCBI Taxonomy" id="1348663"/>
    <lineage>
        <taxon>Bacteria</taxon>
        <taxon>Bacillati</taxon>
        <taxon>Actinomycetota</taxon>
        <taxon>Actinomycetes</taxon>
        <taxon>Kitasatosporales</taxon>
        <taxon>Streptomycetaceae</taxon>
        <taxon>Kitasatospora</taxon>
    </lineage>
</organism>
<dbReference type="PATRIC" id="fig|1348663.4.peg.7504"/>
<evidence type="ECO:0000313" key="3">
    <source>
        <dbReference type="Proteomes" id="UP000027178"/>
    </source>
</evidence>
<comment type="caution">
    <text evidence="2">The sequence shown here is derived from an EMBL/GenBank/DDBJ whole genome shotgun (WGS) entry which is preliminary data.</text>
</comment>
<evidence type="ECO:0000256" key="1">
    <source>
        <dbReference type="SAM" id="MobiDB-lite"/>
    </source>
</evidence>
<protein>
    <submittedName>
        <fullName evidence="2">Uncharacterized protein</fullName>
    </submittedName>
</protein>
<name>A0A066YR98_9ACTN</name>
<keyword evidence="3" id="KW-1185">Reference proteome</keyword>
<dbReference type="EMBL" id="JNBY01000176">
    <property type="protein sequence ID" value="KDN80455.1"/>
    <property type="molecule type" value="Genomic_DNA"/>
</dbReference>
<dbReference type="RefSeq" id="WP_279635959.1">
    <property type="nucleotide sequence ID" value="NZ_KK853999.1"/>
</dbReference>
<reference evidence="2 3" key="1">
    <citation type="submission" date="2014-05" db="EMBL/GenBank/DDBJ databases">
        <title>Draft Genome Sequence of Kitasatospora cheerisanensis KCTC 2395.</title>
        <authorList>
            <person name="Nam D.H."/>
        </authorList>
    </citation>
    <scope>NUCLEOTIDE SEQUENCE [LARGE SCALE GENOMIC DNA]</scope>
    <source>
        <strain evidence="2 3">KCTC 2395</strain>
    </source>
</reference>
<proteinExistence type="predicted"/>
<feature type="region of interest" description="Disordered" evidence="1">
    <location>
        <begin position="1"/>
        <end position="44"/>
    </location>
</feature>
<gene>
    <name evidence="2" type="ORF">KCH_77870</name>
</gene>
<accession>A0A066YR98</accession>
<evidence type="ECO:0000313" key="2">
    <source>
        <dbReference type="EMBL" id="KDN80455.1"/>
    </source>
</evidence>
<sequence length="44" mass="4228">MGDENKGGEQDGGGGAHAKPGGPAIGPKPSPDGQGPAPDPKHKK</sequence>
<dbReference type="HOGENOM" id="CLU_3217456_0_0_11"/>
<dbReference type="Proteomes" id="UP000027178">
    <property type="component" value="Unassembled WGS sequence"/>
</dbReference>
<feature type="compositionally biased region" description="Low complexity" evidence="1">
    <location>
        <begin position="17"/>
        <end position="27"/>
    </location>
</feature>
<dbReference type="AlphaFoldDB" id="A0A066YR98"/>